<dbReference type="RefSeq" id="XP_068352915.1">
    <property type="nucleotide sequence ID" value="XM_068509223.1"/>
</dbReference>
<name>A0A1J4JL14_9EUKA</name>
<dbReference type="GeneID" id="94843927"/>
<dbReference type="OrthoDB" id="10566921at2759"/>
<keyword evidence="3" id="KW-1185">Reference proteome</keyword>
<evidence type="ECO:0000313" key="3">
    <source>
        <dbReference type="Proteomes" id="UP000179807"/>
    </source>
</evidence>
<reference evidence="2" key="1">
    <citation type="submission" date="2016-10" db="EMBL/GenBank/DDBJ databases">
        <authorList>
            <person name="Benchimol M."/>
            <person name="Almeida L.G."/>
            <person name="Vasconcelos A.T."/>
            <person name="Perreira-Neves A."/>
            <person name="Rosa I.A."/>
            <person name="Tasca T."/>
            <person name="Bogo M.R."/>
            <person name="de Souza W."/>
        </authorList>
    </citation>
    <scope>NUCLEOTIDE SEQUENCE [LARGE SCALE GENOMIC DNA]</scope>
    <source>
        <strain evidence="2">K</strain>
    </source>
</reference>
<accession>A0A1J4JL14</accession>
<dbReference type="VEuPathDB" id="TrichDB:TRFO_33696"/>
<comment type="caution">
    <text evidence="2">The sequence shown here is derived from an EMBL/GenBank/DDBJ whole genome shotgun (WGS) entry which is preliminary data.</text>
</comment>
<dbReference type="AlphaFoldDB" id="A0A1J4JL14"/>
<dbReference type="EMBL" id="MLAK01000987">
    <property type="protein sequence ID" value="OHS99778.1"/>
    <property type="molecule type" value="Genomic_DNA"/>
</dbReference>
<gene>
    <name evidence="2" type="ORF">TRFO_33696</name>
</gene>
<feature type="coiled-coil region" evidence="1">
    <location>
        <begin position="39"/>
        <end position="66"/>
    </location>
</feature>
<sequence>MLFSILYFIFTSILRNFKENSDKNKKLKISKMQDDESMIESMQLALQTQEEIRQDLLKEISALESNTQGPKLTEKSMEFYKSSLARVLSEKKSLTDQIEKFKITILPEIQRQFDRIHQKREAMEFHISALQKYRNMTLFENVKNPDKRTDAVKTFIENLTKEIDDLTNKENDLQEKIRKARTELHVLQEQYLSSQRESAKKIWESELANESGLNKTRKLNRRMSHTVVSKKSVLRTPPNLMKKHNGALKKPCYADF</sequence>
<feature type="coiled-coil region" evidence="1">
    <location>
        <begin position="156"/>
        <end position="197"/>
    </location>
</feature>
<evidence type="ECO:0000313" key="2">
    <source>
        <dbReference type="EMBL" id="OHS99778.1"/>
    </source>
</evidence>
<organism evidence="2 3">
    <name type="scientific">Tritrichomonas foetus</name>
    <dbReference type="NCBI Taxonomy" id="1144522"/>
    <lineage>
        <taxon>Eukaryota</taxon>
        <taxon>Metamonada</taxon>
        <taxon>Parabasalia</taxon>
        <taxon>Tritrichomonadida</taxon>
        <taxon>Tritrichomonadidae</taxon>
        <taxon>Tritrichomonas</taxon>
    </lineage>
</organism>
<protein>
    <submittedName>
        <fullName evidence="2">Uncharacterized protein</fullName>
    </submittedName>
</protein>
<dbReference type="Proteomes" id="UP000179807">
    <property type="component" value="Unassembled WGS sequence"/>
</dbReference>
<proteinExistence type="predicted"/>
<keyword evidence="1" id="KW-0175">Coiled coil</keyword>
<evidence type="ECO:0000256" key="1">
    <source>
        <dbReference type="SAM" id="Coils"/>
    </source>
</evidence>